<dbReference type="AlphaFoldDB" id="E1TAC6"/>
<gene>
    <name evidence="1" type="ordered locus">BC1003_0793</name>
</gene>
<dbReference type="EMBL" id="CP002217">
    <property type="protein sequence ID" value="ADN56778.1"/>
    <property type="molecule type" value="Genomic_DNA"/>
</dbReference>
<dbReference type="KEGG" id="bgf:BC1003_0793"/>
<sequence length="208" mass="22938">MGGCLKCRDARPVQSTVGACCRAKSLSPMIWPQCGQCSPARCEARAWGGCSFSREATTDERRLASCFRCCRAPCSIVQLNPTRIADIPSIGHVISMLAPPLFGWGPEYHVLSHPRACLLQERRSILLSRPRRIDLELAKPPVFLPGSHVSGAVRPYVSGCPGVRRCTLTQRVPVSFVRLPFFSLSSSRSSDRRPAPGGFWPRLLQLHI</sequence>
<evidence type="ECO:0000313" key="1">
    <source>
        <dbReference type="EMBL" id="ADN56778.1"/>
    </source>
</evidence>
<proteinExistence type="predicted"/>
<name>E1TAC6_BURSG</name>
<accession>E1TAC6</accession>
<dbReference type="HOGENOM" id="CLU_1318919_0_0_4"/>
<reference evidence="1" key="1">
    <citation type="submission" date="2010-09" db="EMBL/GenBank/DDBJ databases">
        <title>Complete sequence of chromosome1 of Burkholderia sp. CCGE1003.</title>
        <authorList>
            <consortium name="US DOE Joint Genome Institute"/>
            <person name="Lucas S."/>
            <person name="Copeland A."/>
            <person name="Lapidus A."/>
            <person name="Cheng J.-F."/>
            <person name="Bruce D."/>
            <person name="Goodwin L."/>
            <person name="Pitluck S."/>
            <person name="Daligault H."/>
            <person name="Davenport K."/>
            <person name="Detter J.C."/>
            <person name="Han C."/>
            <person name="Tapia R."/>
            <person name="Land M."/>
            <person name="Hauser L."/>
            <person name="Jeffries C."/>
            <person name="Kyrpides N."/>
            <person name="Ivanova N."/>
            <person name="Ovchinnikova G."/>
            <person name="Martinez-Romero E."/>
            <person name="Rogel M.A."/>
            <person name="Auchtung J."/>
            <person name="Tiedje J.M."/>
            <person name="Woyke T."/>
        </authorList>
    </citation>
    <scope>NUCLEOTIDE SEQUENCE</scope>
    <source>
        <strain evidence="1">CCGE1003</strain>
    </source>
</reference>
<protein>
    <submittedName>
        <fullName evidence="1">Uncharacterized protein</fullName>
    </submittedName>
</protein>
<organism evidence="1">
    <name type="scientific">Burkholderia sp. (strain CCGE1003)</name>
    <dbReference type="NCBI Taxonomy" id="640512"/>
    <lineage>
        <taxon>Bacteria</taxon>
        <taxon>Pseudomonadati</taxon>
        <taxon>Pseudomonadota</taxon>
        <taxon>Betaproteobacteria</taxon>
        <taxon>Burkholderiales</taxon>
        <taxon>Burkholderiaceae</taxon>
        <taxon>Burkholderia</taxon>
    </lineage>
</organism>